<keyword evidence="1" id="KW-0812">Transmembrane</keyword>
<keyword evidence="1" id="KW-0472">Membrane</keyword>
<organism evidence="2 3">
    <name type="scientific">Hanseniaspora guilliermondii</name>
    <dbReference type="NCBI Taxonomy" id="56406"/>
    <lineage>
        <taxon>Eukaryota</taxon>
        <taxon>Fungi</taxon>
        <taxon>Dikarya</taxon>
        <taxon>Ascomycota</taxon>
        <taxon>Saccharomycotina</taxon>
        <taxon>Saccharomycetes</taxon>
        <taxon>Saccharomycodales</taxon>
        <taxon>Saccharomycodaceae</taxon>
        <taxon>Hanseniaspora</taxon>
    </lineage>
</organism>
<evidence type="ECO:0000313" key="2">
    <source>
        <dbReference type="EMBL" id="SGZ39084.1"/>
    </source>
</evidence>
<dbReference type="VEuPathDB" id="FungiDB:HGUI_01284"/>
<accession>A0A1L0AZW6</accession>
<protein>
    <submittedName>
        <fullName evidence="2">Uncharacterized protein</fullName>
    </submittedName>
</protein>
<evidence type="ECO:0000256" key="1">
    <source>
        <dbReference type="SAM" id="Phobius"/>
    </source>
</evidence>
<dbReference type="AlphaFoldDB" id="A0A1L0AZW6"/>
<keyword evidence="3" id="KW-1185">Reference proteome</keyword>
<gene>
    <name evidence="2" type="ORF">HGUI_01284</name>
</gene>
<reference evidence="3" key="1">
    <citation type="submission" date="2016-11" db="EMBL/GenBank/DDBJ databases">
        <authorList>
            <person name="Guldener U."/>
        </authorList>
    </citation>
    <scope>NUCLEOTIDE SEQUENCE [LARGE SCALE GENOMIC DNA]</scope>
</reference>
<dbReference type="OrthoDB" id="3972775at2759"/>
<feature type="transmembrane region" description="Helical" evidence="1">
    <location>
        <begin position="217"/>
        <end position="237"/>
    </location>
</feature>
<sequence>MTDTYENNLWTFLNLEEDDQEKLNELAHEIKDKIGENYFKLKLKVAIQSNDDEALNILGIKDDDLLVKESDSAELTLLKKKIFDKYALSINNFDELFTKQLEFFKHKDSEDIFVQNLVDYITSNSSDKDQVRKKTLKLLEGEPENEPESPYSKENIINRFKEMWEKNNDIYAKITSEYKNNVDKALNKMLANFEKHIHSILRLNSTFSLSKDTKFNILKGFVITASLLILLIGVKFGKSMKRKIMKLITRVKTLLTL</sequence>
<dbReference type="Proteomes" id="UP000183365">
    <property type="component" value="Unassembled WGS sequence"/>
</dbReference>
<evidence type="ECO:0000313" key="3">
    <source>
        <dbReference type="Proteomes" id="UP000183365"/>
    </source>
</evidence>
<name>A0A1L0AZW6_9ASCO</name>
<proteinExistence type="predicted"/>
<keyword evidence="1" id="KW-1133">Transmembrane helix</keyword>
<dbReference type="EMBL" id="FQNF01000017">
    <property type="protein sequence ID" value="SGZ39084.1"/>
    <property type="molecule type" value="Genomic_DNA"/>
</dbReference>